<dbReference type="GO" id="GO:0016020">
    <property type="term" value="C:membrane"/>
    <property type="evidence" value="ECO:0007669"/>
    <property type="project" value="GOC"/>
</dbReference>
<dbReference type="GO" id="GO:0046513">
    <property type="term" value="P:ceramide biosynthetic process"/>
    <property type="evidence" value="ECO:0007669"/>
    <property type="project" value="TreeGrafter"/>
</dbReference>
<keyword evidence="2" id="KW-0812">Transmembrane</keyword>
<keyword evidence="2" id="KW-0472">Membrane</keyword>
<feature type="transmembrane region" description="Helical" evidence="2">
    <location>
        <begin position="41"/>
        <end position="61"/>
    </location>
</feature>
<keyword evidence="2" id="KW-1133">Transmembrane helix</keyword>
<reference evidence="4" key="1">
    <citation type="submission" date="2021-01" db="EMBL/GenBank/DDBJ databases">
        <authorList>
            <person name="Corre E."/>
            <person name="Pelletier E."/>
            <person name="Niang G."/>
            <person name="Scheremetjew M."/>
            <person name="Finn R."/>
            <person name="Kale V."/>
            <person name="Holt S."/>
            <person name="Cochrane G."/>
            <person name="Meng A."/>
            <person name="Brown T."/>
            <person name="Cohen L."/>
        </authorList>
    </citation>
    <scope>NUCLEOTIDE SEQUENCE</scope>
    <source>
        <strain evidence="4">RCC3387</strain>
    </source>
</reference>
<sequence>MQPEEQVQQQQQGQRGQQEQQQRGATHKVTLQPGELHRPAIAWPTVLLAAVSLGLWVSVAYVGNARGWPLCATLPASALSVYMSFTPLHEATHSNISRSRRWLNEAIGWLCVVPFFCVPYPVFRWIHLQHHKHTNDPALDPDHSHLTHVLPHILSILPNYVRQIAGHRRSIGKATLVNSALYLLVNAAAVAVVLHQGLGRAMLQYWVLPAFFGILLCAFVFDYVPHHPHLVTRSESLYGCTSVVGGLLSAGSGSSTRLLTCLLFGQNYHAIHHLYPTVPFYAYGGLWRRHQGAFLRAGVPLAALLR</sequence>
<dbReference type="AlphaFoldDB" id="A0A7S2LX97"/>
<protein>
    <recommendedName>
        <fullName evidence="3">Fatty acid desaturase domain-containing protein</fullName>
    </recommendedName>
</protein>
<evidence type="ECO:0000313" key="4">
    <source>
        <dbReference type="EMBL" id="CAD9617823.1"/>
    </source>
</evidence>
<dbReference type="EMBL" id="HBGW01068534">
    <property type="protein sequence ID" value="CAD9617823.1"/>
    <property type="molecule type" value="Transcribed_RNA"/>
</dbReference>
<dbReference type="GO" id="GO:0042284">
    <property type="term" value="F:sphingolipid delta-4 desaturase activity"/>
    <property type="evidence" value="ECO:0007669"/>
    <property type="project" value="TreeGrafter"/>
</dbReference>
<name>A0A7S2LX97_9DINO</name>
<dbReference type="Pfam" id="PF00487">
    <property type="entry name" value="FA_desaturase"/>
    <property type="match status" value="1"/>
</dbReference>
<feature type="transmembrane region" description="Helical" evidence="2">
    <location>
        <begin position="67"/>
        <end position="85"/>
    </location>
</feature>
<feature type="region of interest" description="Disordered" evidence="1">
    <location>
        <begin position="1"/>
        <end position="27"/>
    </location>
</feature>
<organism evidence="4">
    <name type="scientific">Zooxanthella nutricula</name>
    <dbReference type="NCBI Taxonomy" id="1333877"/>
    <lineage>
        <taxon>Eukaryota</taxon>
        <taxon>Sar</taxon>
        <taxon>Alveolata</taxon>
        <taxon>Dinophyceae</taxon>
        <taxon>Peridiniales</taxon>
        <taxon>Peridiniales incertae sedis</taxon>
        <taxon>Zooxanthella</taxon>
    </lineage>
</organism>
<feature type="compositionally biased region" description="Low complexity" evidence="1">
    <location>
        <begin position="1"/>
        <end position="24"/>
    </location>
</feature>
<feature type="domain" description="Fatty acid desaturase" evidence="3">
    <location>
        <begin position="67"/>
        <end position="301"/>
    </location>
</feature>
<evidence type="ECO:0000259" key="3">
    <source>
        <dbReference type="Pfam" id="PF00487"/>
    </source>
</evidence>
<evidence type="ECO:0000256" key="1">
    <source>
        <dbReference type="SAM" id="MobiDB-lite"/>
    </source>
</evidence>
<dbReference type="PANTHER" id="PTHR12879:SF8">
    <property type="entry name" value="SPHINGOLIPID DELTA(4)-DESATURASE DES1"/>
    <property type="match status" value="1"/>
</dbReference>
<gene>
    <name evidence="4" type="ORF">BRAN1462_LOCUS43686</name>
</gene>
<proteinExistence type="predicted"/>
<dbReference type="InterPro" id="IPR005804">
    <property type="entry name" value="FA_desaturase_dom"/>
</dbReference>
<accession>A0A7S2LX97</accession>
<feature type="transmembrane region" description="Helical" evidence="2">
    <location>
        <begin position="206"/>
        <end position="224"/>
    </location>
</feature>
<feature type="transmembrane region" description="Helical" evidence="2">
    <location>
        <begin position="106"/>
        <end position="126"/>
    </location>
</feature>
<feature type="transmembrane region" description="Helical" evidence="2">
    <location>
        <begin position="174"/>
        <end position="194"/>
    </location>
</feature>
<dbReference type="PANTHER" id="PTHR12879">
    <property type="entry name" value="SPHINGOLIPID DELTA 4 DESATURASE/C-4 HYDROXYLASE PROTEIN DES2"/>
    <property type="match status" value="1"/>
</dbReference>
<evidence type="ECO:0000256" key="2">
    <source>
        <dbReference type="SAM" id="Phobius"/>
    </source>
</evidence>